<keyword evidence="2" id="KW-1185">Reference proteome</keyword>
<comment type="caution">
    <text evidence="1">The sequence shown here is derived from an EMBL/GenBank/DDBJ whole genome shotgun (WGS) entry which is preliminary data.</text>
</comment>
<dbReference type="EMBL" id="JADYXP020000021">
    <property type="protein sequence ID" value="KAL0103531.1"/>
    <property type="molecule type" value="Genomic_DNA"/>
</dbReference>
<proteinExistence type="predicted"/>
<evidence type="ECO:0000313" key="1">
    <source>
        <dbReference type="EMBL" id="KAL0103531.1"/>
    </source>
</evidence>
<evidence type="ECO:0000313" key="2">
    <source>
        <dbReference type="Proteomes" id="UP001430953"/>
    </source>
</evidence>
<accession>A0AAW2EMQ0</accession>
<reference evidence="1 2" key="1">
    <citation type="submission" date="2023-03" db="EMBL/GenBank/DDBJ databases">
        <title>High recombination rates correlate with genetic variation in Cardiocondyla obscurior ants.</title>
        <authorList>
            <person name="Errbii M."/>
        </authorList>
    </citation>
    <scope>NUCLEOTIDE SEQUENCE [LARGE SCALE GENOMIC DNA]</scope>
    <source>
        <strain evidence="1">Alpha-2009</strain>
        <tissue evidence="1">Whole body</tissue>
    </source>
</reference>
<gene>
    <name evidence="1" type="ORF">PUN28_017660</name>
</gene>
<protein>
    <submittedName>
        <fullName evidence="1">Uncharacterized protein</fullName>
    </submittedName>
</protein>
<dbReference type="Proteomes" id="UP001430953">
    <property type="component" value="Unassembled WGS sequence"/>
</dbReference>
<name>A0AAW2EMQ0_9HYME</name>
<organism evidence="1 2">
    <name type="scientific">Cardiocondyla obscurior</name>
    <dbReference type="NCBI Taxonomy" id="286306"/>
    <lineage>
        <taxon>Eukaryota</taxon>
        <taxon>Metazoa</taxon>
        <taxon>Ecdysozoa</taxon>
        <taxon>Arthropoda</taxon>
        <taxon>Hexapoda</taxon>
        <taxon>Insecta</taxon>
        <taxon>Pterygota</taxon>
        <taxon>Neoptera</taxon>
        <taxon>Endopterygota</taxon>
        <taxon>Hymenoptera</taxon>
        <taxon>Apocrita</taxon>
        <taxon>Aculeata</taxon>
        <taxon>Formicoidea</taxon>
        <taxon>Formicidae</taxon>
        <taxon>Myrmicinae</taxon>
        <taxon>Cardiocondyla</taxon>
    </lineage>
</organism>
<sequence>MKRDKCARSSLSSAKKTYVSITFHDSFCEMRKQEFFRDCRIPQFQHRSYIRNGSKTLKRNNKNCKF</sequence>
<dbReference type="AlphaFoldDB" id="A0AAW2EMQ0"/>